<dbReference type="InterPro" id="IPR000683">
    <property type="entry name" value="Gfo/Idh/MocA-like_OxRdtase_N"/>
</dbReference>
<dbReference type="GO" id="GO:0005737">
    <property type="term" value="C:cytoplasm"/>
    <property type="evidence" value="ECO:0007669"/>
    <property type="project" value="TreeGrafter"/>
</dbReference>
<dbReference type="EMBL" id="VSWD01000001">
    <property type="protein sequence ID" value="KAK3108795.1"/>
    <property type="molecule type" value="Genomic_DNA"/>
</dbReference>
<evidence type="ECO:0000259" key="4">
    <source>
        <dbReference type="Pfam" id="PF22725"/>
    </source>
</evidence>
<feature type="domain" description="GFO/IDH/MocA-like oxidoreductase" evidence="4">
    <location>
        <begin position="139"/>
        <end position="250"/>
    </location>
</feature>
<gene>
    <name evidence="5" type="ORF">FSP39_015911</name>
</gene>
<comment type="caution">
    <text evidence="5">The sequence shown here is derived from an EMBL/GenBank/DDBJ whole genome shotgun (WGS) entry which is preliminary data.</text>
</comment>
<dbReference type="SUPFAM" id="SSF51735">
    <property type="entry name" value="NAD(P)-binding Rossmann-fold domains"/>
    <property type="match status" value="1"/>
</dbReference>
<dbReference type="Proteomes" id="UP001186944">
    <property type="component" value="Unassembled WGS sequence"/>
</dbReference>
<feature type="domain" description="Gfo/Idh/MocA-like oxidoreductase N-terminal" evidence="3">
    <location>
        <begin position="5"/>
        <end position="130"/>
    </location>
</feature>
<accession>A0AA88YX54</accession>
<dbReference type="Gene3D" id="3.30.360.10">
    <property type="entry name" value="Dihydrodipicolinate Reductase, domain 2"/>
    <property type="match status" value="1"/>
</dbReference>
<dbReference type="SUPFAM" id="SSF55347">
    <property type="entry name" value="Glyceraldehyde-3-phosphate dehydrogenase-like, C-terminal domain"/>
    <property type="match status" value="1"/>
</dbReference>
<dbReference type="InterPro" id="IPR055170">
    <property type="entry name" value="GFO_IDH_MocA-like_dom"/>
</dbReference>
<protein>
    <recommendedName>
        <fullName evidence="7">Inositol 2-dehydrogenase</fullName>
    </recommendedName>
</protein>
<comment type="similarity">
    <text evidence="1">Belongs to the Gfo/Idh/MocA family.</text>
</comment>
<evidence type="ECO:0000313" key="5">
    <source>
        <dbReference type="EMBL" id="KAK3108795.1"/>
    </source>
</evidence>
<dbReference type="GO" id="GO:0006740">
    <property type="term" value="P:NADPH regeneration"/>
    <property type="evidence" value="ECO:0007669"/>
    <property type="project" value="TreeGrafter"/>
</dbReference>
<dbReference type="GO" id="GO:0000166">
    <property type="term" value="F:nucleotide binding"/>
    <property type="evidence" value="ECO:0007669"/>
    <property type="project" value="InterPro"/>
</dbReference>
<evidence type="ECO:0000256" key="2">
    <source>
        <dbReference type="ARBA" id="ARBA00023002"/>
    </source>
</evidence>
<evidence type="ECO:0000259" key="3">
    <source>
        <dbReference type="Pfam" id="PF01408"/>
    </source>
</evidence>
<dbReference type="Pfam" id="PF22725">
    <property type="entry name" value="GFO_IDH_MocA_C3"/>
    <property type="match status" value="1"/>
</dbReference>
<organism evidence="5 6">
    <name type="scientific">Pinctada imbricata</name>
    <name type="common">Atlantic pearl-oyster</name>
    <name type="synonym">Pinctada martensii</name>
    <dbReference type="NCBI Taxonomy" id="66713"/>
    <lineage>
        <taxon>Eukaryota</taxon>
        <taxon>Metazoa</taxon>
        <taxon>Spiralia</taxon>
        <taxon>Lophotrochozoa</taxon>
        <taxon>Mollusca</taxon>
        <taxon>Bivalvia</taxon>
        <taxon>Autobranchia</taxon>
        <taxon>Pteriomorphia</taxon>
        <taxon>Pterioida</taxon>
        <taxon>Pterioidea</taxon>
        <taxon>Pteriidae</taxon>
        <taxon>Pinctada</taxon>
    </lineage>
</organism>
<dbReference type="InterPro" id="IPR036291">
    <property type="entry name" value="NAD(P)-bd_dom_sf"/>
</dbReference>
<name>A0AA88YX54_PINIB</name>
<dbReference type="AlphaFoldDB" id="A0AA88YX54"/>
<dbReference type="Gene3D" id="3.40.50.720">
    <property type="entry name" value="NAD(P)-binding Rossmann-like Domain"/>
    <property type="match status" value="1"/>
</dbReference>
<dbReference type="PANTHER" id="PTHR42840">
    <property type="entry name" value="NAD(P)-BINDING ROSSMANN-FOLD SUPERFAMILY PROTEIN-RELATED"/>
    <property type="match status" value="1"/>
</dbReference>
<proteinExistence type="inferred from homology"/>
<evidence type="ECO:0000313" key="6">
    <source>
        <dbReference type="Proteomes" id="UP001186944"/>
    </source>
</evidence>
<dbReference type="GO" id="GO:0016491">
    <property type="term" value="F:oxidoreductase activity"/>
    <property type="evidence" value="ECO:0007669"/>
    <property type="project" value="UniProtKB-KW"/>
</dbReference>
<evidence type="ECO:0000256" key="1">
    <source>
        <dbReference type="ARBA" id="ARBA00010928"/>
    </source>
</evidence>
<reference evidence="5" key="1">
    <citation type="submission" date="2019-08" db="EMBL/GenBank/DDBJ databases">
        <title>The improved chromosome-level genome for the pearl oyster Pinctada fucata martensii using PacBio sequencing and Hi-C.</title>
        <authorList>
            <person name="Zheng Z."/>
        </authorList>
    </citation>
    <scope>NUCLEOTIDE SEQUENCE</scope>
    <source>
        <strain evidence="5">ZZ-2019</strain>
        <tissue evidence="5">Adductor muscle</tissue>
    </source>
</reference>
<dbReference type="PANTHER" id="PTHR42840:SF3">
    <property type="entry name" value="BINDING ROSSMANN FOLD OXIDOREDUCTASE, PUTATIVE (AFU_ORTHOLOGUE AFUA_2G10240)-RELATED"/>
    <property type="match status" value="1"/>
</dbReference>
<sequence length="338" mass="37938">MENKVNVAIIGVGRIGQVHLRHLATEERVDIKYLVDIAQTHDDIRRLVNKYRLKDVQILVPEEVHSVINDKTISAVFICTHVDAKADIIMKCLVSGKHVFCEKPMSLKPTTVEECYDMAKKTSTILQCGFDKRFDVSVRSMYDQIKRGDIGKLRMIKLTAREMPALVTSKDYILSSGGLFIDSKVHEFDLLCWFAGESPCEIFAFGHAQNPIFSECGDIDSASVILKFSSGLMGFVESFRGVNYGYDQRTDGLLVVENPRTTLTEKWDDRGQTRDTVWQEGISRYHDAYRNEVAHFIDAVQGRCQCSVSGEVVLLAHKLAVCAKESYVTGKAVTVTPS</sequence>
<evidence type="ECO:0008006" key="7">
    <source>
        <dbReference type="Google" id="ProtNLM"/>
    </source>
</evidence>
<dbReference type="Pfam" id="PF01408">
    <property type="entry name" value="GFO_IDH_MocA"/>
    <property type="match status" value="1"/>
</dbReference>
<keyword evidence="6" id="KW-1185">Reference proteome</keyword>
<keyword evidence="2" id="KW-0560">Oxidoreductase</keyword>